<dbReference type="Proteomes" id="UP000663874">
    <property type="component" value="Unassembled WGS sequence"/>
</dbReference>
<dbReference type="SUPFAM" id="SSF101898">
    <property type="entry name" value="NHL repeat"/>
    <property type="match status" value="1"/>
</dbReference>
<name>A0A814Y050_9BILA</name>
<feature type="compositionally biased region" description="Acidic residues" evidence="1">
    <location>
        <begin position="7"/>
        <end position="21"/>
    </location>
</feature>
<sequence length="259" mass="29311">MPRVSDPFEDSEPSTDDDEETIADRRNWRRYGWRTYTLDNPCSILFLSEENRLVVLNEGVITFMTINMENGRPFAQGPSMNIFCFDYEVFTQHSIQPWSIAPTSTVGLFVFSLLDSAQLYSLDISKESPVIKQMITTPVIYCPNLLFHSQSNTLFVYDSTQMFAVSLADGTVATVDFPKLEKEHTISAIATDKMGFVYILTALTIFKCTWTSQLYPVERLEKIDVPSTCAHMVVTGAGTDFYLSDMDTGSIYHCKKIST</sequence>
<comment type="caution">
    <text evidence="2">The sequence shown here is derived from an EMBL/GenBank/DDBJ whole genome shotgun (WGS) entry which is preliminary data.</text>
</comment>
<proteinExistence type="predicted"/>
<dbReference type="EMBL" id="CAJOBE010000432">
    <property type="protein sequence ID" value="CAF3640617.1"/>
    <property type="molecule type" value="Genomic_DNA"/>
</dbReference>
<dbReference type="EMBL" id="CAJNOU010001568">
    <property type="protein sequence ID" value="CAF1223246.1"/>
    <property type="molecule type" value="Genomic_DNA"/>
</dbReference>
<dbReference type="AlphaFoldDB" id="A0A814Y050"/>
<evidence type="ECO:0000313" key="4">
    <source>
        <dbReference type="Proteomes" id="UP000663889"/>
    </source>
</evidence>
<reference evidence="2" key="1">
    <citation type="submission" date="2021-02" db="EMBL/GenBank/DDBJ databases">
        <authorList>
            <person name="Nowell W R."/>
        </authorList>
    </citation>
    <scope>NUCLEOTIDE SEQUENCE</scope>
</reference>
<organism evidence="2 4">
    <name type="scientific">Rotaria sordida</name>
    <dbReference type="NCBI Taxonomy" id="392033"/>
    <lineage>
        <taxon>Eukaryota</taxon>
        <taxon>Metazoa</taxon>
        <taxon>Spiralia</taxon>
        <taxon>Gnathifera</taxon>
        <taxon>Rotifera</taxon>
        <taxon>Eurotatoria</taxon>
        <taxon>Bdelloidea</taxon>
        <taxon>Philodinida</taxon>
        <taxon>Philodinidae</taxon>
        <taxon>Rotaria</taxon>
    </lineage>
</organism>
<evidence type="ECO:0000313" key="3">
    <source>
        <dbReference type="EMBL" id="CAF3640617.1"/>
    </source>
</evidence>
<feature type="region of interest" description="Disordered" evidence="1">
    <location>
        <begin position="1"/>
        <end position="21"/>
    </location>
</feature>
<gene>
    <name evidence="3" type="ORF">FNK824_LOCUS5424</name>
    <name evidence="2" type="ORF">SEV965_LOCUS22300</name>
</gene>
<accession>A0A814Y050</accession>
<dbReference type="Proteomes" id="UP000663889">
    <property type="component" value="Unassembled WGS sequence"/>
</dbReference>
<evidence type="ECO:0000313" key="2">
    <source>
        <dbReference type="EMBL" id="CAF1223246.1"/>
    </source>
</evidence>
<protein>
    <submittedName>
        <fullName evidence="2">Uncharacterized protein</fullName>
    </submittedName>
</protein>
<evidence type="ECO:0000256" key="1">
    <source>
        <dbReference type="SAM" id="MobiDB-lite"/>
    </source>
</evidence>